<dbReference type="AlphaFoldDB" id="A0AAW1XIS8"/>
<evidence type="ECO:0000313" key="3">
    <source>
        <dbReference type="Proteomes" id="UP001457282"/>
    </source>
</evidence>
<feature type="compositionally biased region" description="Basic residues" evidence="1">
    <location>
        <begin position="32"/>
        <end position="44"/>
    </location>
</feature>
<name>A0AAW1XIS8_RUBAR</name>
<keyword evidence="3" id="KW-1185">Reference proteome</keyword>
<feature type="region of interest" description="Disordered" evidence="1">
    <location>
        <begin position="99"/>
        <end position="129"/>
    </location>
</feature>
<feature type="compositionally biased region" description="Pro residues" evidence="1">
    <location>
        <begin position="103"/>
        <end position="115"/>
    </location>
</feature>
<protein>
    <submittedName>
        <fullName evidence="2">Uncharacterized protein</fullName>
    </submittedName>
</protein>
<accession>A0AAW1XIS8</accession>
<evidence type="ECO:0000313" key="2">
    <source>
        <dbReference type="EMBL" id="KAK9936725.1"/>
    </source>
</evidence>
<organism evidence="2 3">
    <name type="scientific">Rubus argutus</name>
    <name type="common">Southern blackberry</name>
    <dbReference type="NCBI Taxonomy" id="59490"/>
    <lineage>
        <taxon>Eukaryota</taxon>
        <taxon>Viridiplantae</taxon>
        <taxon>Streptophyta</taxon>
        <taxon>Embryophyta</taxon>
        <taxon>Tracheophyta</taxon>
        <taxon>Spermatophyta</taxon>
        <taxon>Magnoliopsida</taxon>
        <taxon>eudicotyledons</taxon>
        <taxon>Gunneridae</taxon>
        <taxon>Pentapetalae</taxon>
        <taxon>rosids</taxon>
        <taxon>fabids</taxon>
        <taxon>Rosales</taxon>
        <taxon>Rosaceae</taxon>
        <taxon>Rosoideae</taxon>
        <taxon>Rosoideae incertae sedis</taxon>
        <taxon>Rubus</taxon>
    </lineage>
</organism>
<feature type="region of interest" description="Disordered" evidence="1">
    <location>
        <begin position="1"/>
        <end position="78"/>
    </location>
</feature>
<feature type="compositionally biased region" description="Low complexity" evidence="1">
    <location>
        <begin position="116"/>
        <end position="129"/>
    </location>
</feature>
<feature type="compositionally biased region" description="Pro residues" evidence="1">
    <location>
        <begin position="69"/>
        <end position="78"/>
    </location>
</feature>
<dbReference type="Proteomes" id="UP001457282">
    <property type="component" value="Unassembled WGS sequence"/>
</dbReference>
<dbReference type="EMBL" id="JBEDUW010000003">
    <property type="protein sequence ID" value="KAK9936725.1"/>
    <property type="molecule type" value="Genomic_DNA"/>
</dbReference>
<reference evidence="2 3" key="1">
    <citation type="journal article" date="2023" name="G3 (Bethesda)">
        <title>A chromosome-length genome assembly and annotation of blackberry (Rubus argutus, cv. 'Hillquist').</title>
        <authorList>
            <person name="Bruna T."/>
            <person name="Aryal R."/>
            <person name="Dudchenko O."/>
            <person name="Sargent D.J."/>
            <person name="Mead D."/>
            <person name="Buti M."/>
            <person name="Cavallini A."/>
            <person name="Hytonen T."/>
            <person name="Andres J."/>
            <person name="Pham M."/>
            <person name="Weisz D."/>
            <person name="Mascagni F."/>
            <person name="Usai G."/>
            <person name="Natali L."/>
            <person name="Bassil N."/>
            <person name="Fernandez G.E."/>
            <person name="Lomsadze A."/>
            <person name="Armour M."/>
            <person name="Olukolu B."/>
            <person name="Poorten T."/>
            <person name="Britton C."/>
            <person name="Davik J."/>
            <person name="Ashrafi H."/>
            <person name="Aiden E.L."/>
            <person name="Borodovsky M."/>
            <person name="Worthington M."/>
        </authorList>
    </citation>
    <scope>NUCLEOTIDE SEQUENCE [LARGE SCALE GENOMIC DNA]</scope>
    <source>
        <strain evidence="2">PI 553951</strain>
    </source>
</reference>
<proteinExistence type="predicted"/>
<gene>
    <name evidence="2" type="ORF">M0R45_013553</name>
</gene>
<evidence type="ECO:0000256" key="1">
    <source>
        <dbReference type="SAM" id="MobiDB-lite"/>
    </source>
</evidence>
<feature type="compositionally biased region" description="Pro residues" evidence="1">
    <location>
        <begin position="1"/>
        <end position="12"/>
    </location>
</feature>
<sequence length="129" mass="13488">MPPPRPATPLPSSPSTAATTNHSQPNYFGHPNSRRTTKTSHRPGRISAPESPSCRAPVHHLKPSIPHSPSCPPSAAPLPAPIRAAEAIAISHHYLAGSALPPATIPAPDPPPLGLPHPHLQNHNPAKLN</sequence>
<comment type="caution">
    <text evidence="2">The sequence shown here is derived from an EMBL/GenBank/DDBJ whole genome shotgun (WGS) entry which is preliminary data.</text>
</comment>